<name>A0ABN2S0Q3_9PSEU</name>
<dbReference type="Pfam" id="PF22636">
    <property type="entry name" value="FlK"/>
    <property type="match status" value="1"/>
</dbReference>
<keyword evidence="3" id="KW-1185">Reference proteome</keyword>
<proteinExistence type="predicted"/>
<dbReference type="InterPro" id="IPR029069">
    <property type="entry name" value="HotDog_dom_sf"/>
</dbReference>
<reference evidence="2 3" key="1">
    <citation type="journal article" date="2019" name="Int. J. Syst. Evol. Microbiol.">
        <title>The Global Catalogue of Microorganisms (GCM) 10K type strain sequencing project: providing services to taxonomists for standard genome sequencing and annotation.</title>
        <authorList>
            <consortium name="The Broad Institute Genomics Platform"/>
            <consortium name="The Broad Institute Genome Sequencing Center for Infectious Disease"/>
            <person name="Wu L."/>
            <person name="Ma J."/>
        </authorList>
    </citation>
    <scope>NUCLEOTIDE SEQUENCE [LARGE SCALE GENOMIC DNA]</scope>
    <source>
        <strain evidence="2 3">JCM 14545</strain>
    </source>
</reference>
<protein>
    <recommendedName>
        <fullName evidence="1">Fluoroacetyl-CoA-specific thioesterase-like domain-containing protein</fullName>
    </recommendedName>
</protein>
<feature type="domain" description="Fluoroacetyl-CoA-specific thioesterase-like" evidence="1">
    <location>
        <begin position="50"/>
        <end position="139"/>
    </location>
</feature>
<dbReference type="InterPro" id="IPR054485">
    <property type="entry name" value="FlK-like_dom"/>
</dbReference>
<dbReference type="Gene3D" id="3.10.129.10">
    <property type="entry name" value="Hotdog Thioesterase"/>
    <property type="match status" value="1"/>
</dbReference>
<gene>
    <name evidence="2" type="ORF">GCM10009754_62880</name>
</gene>
<accession>A0ABN2S0Q3</accession>
<dbReference type="SUPFAM" id="SSF54637">
    <property type="entry name" value="Thioesterase/thiol ester dehydrase-isomerase"/>
    <property type="match status" value="1"/>
</dbReference>
<sequence length="157" mass="17070">MPLFTGALLGRRRSGSAAVARVGETRSTRYTTQPADCVQLGGPGPEWTDKPPVVASYVLIRLCEQYCMTVLLEDMPHGHCSLGSGQHFDHRGPIAVGAEIETTVRCVAAEDLRSKWEVTVRDAQDVVGAGWMAFALVDKARFEARHVTPKYATLTIG</sequence>
<evidence type="ECO:0000313" key="2">
    <source>
        <dbReference type="EMBL" id="GAA1978346.1"/>
    </source>
</evidence>
<organism evidence="2 3">
    <name type="scientific">Amycolatopsis minnesotensis</name>
    <dbReference type="NCBI Taxonomy" id="337894"/>
    <lineage>
        <taxon>Bacteria</taxon>
        <taxon>Bacillati</taxon>
        <taxon>Actinomycetota</taxon>
        <taxon>Actinomycetes</taxon>
        <taxon>Pseudonocardiales</taxon>
        <taxon>Pseudonocardiaceae</taxon>
        <taxon>Amycolatopsis</taxon>
    </lineage>
</organism>
<evidence type="ECO:0000259" key="1">
    <source>
        <dbReference type="Pfam" id="PF22636"/>
    </source>
</evidence>
<dbReference type="EMBL" id="BAAANN010000030">
    <property type="protein sequence ID" value="GAA1978346.1"/>
    <property type="molecule type" value="Genomic_DNA"/>
</dbReference>
<dbReference type="Proteomes" id="UP001501116">
    <property type="component" value="Unassembled WGS sequence"/>
</dbReference>
<evidence type="ECO:0000313" key="3">
    <source>
        <dbReference type="Proteomes" id="UP001501116"/>
    </source>
</evidence>
<dbReference type="RefSeq" id="WP_344427124.1">
    <property type="nucleotide sequence ID" value="NZ_BAAANN010000030.1"/>
</dbReference>
<comment type="caution">
    <text evidence="2">The sequence shown here is derived from an EMBL/GenBank/DDBJ whole genome shotgun (WGS) entry which is preliminary data.</text>
</comment>